<proteinExistence type="predicted"/>
<dbReference type="InterPro" id="IPR013083">
    <property type="entry name" value="Znf_RING/FYVE/PHD"/>
</dbReference>
<name>A0AAV1KLC8_9NEOP</name>
<keyword evidence="1" id="KW-0175">Coiled coil</keyword>
<dbReference type="EMBL" id="CAVLGL010000046">
    <property type="protein sequence ID" value="CAK1582602.1"/>
    <property type="molecule type" value="Genomic_DNA"/>
</dbReference>
<gene>
    <name evidence="2" type="ORF">PARMNEM_LOCUS4107</name>
</gene>
<dbReference type="Gene3D" id="3.30.40.10">
    <property type="entry name" value="Zinc/RING finger domain, C3HC4 (zinc finger)"/>
    <property type="match status" value="1"/>
</dbReference>
<keyword evidence="3" id="KW-1185">Reference proteome</keyword>
<feature type="coiled-coil region" evidence="1">
    <location>
        <begin position="137"/>
        <end position="188"/>
    </location>
</feature>
<dbReference type="AlphaFoldDB" id="A0AAV1KLC8"/>
<evidence type="ECO:0008006" key="4">
    <source>
        <dbReference type="Google" id="ProtNLM"/>
    </source>
</evidence>
<reference evidence="2 3" key="1">
    <citation type="submission" date="2023-11" db="EMBL/GenBank/DDBJ databases">
        <authorList>
            <person name="Hedman E."/>
            <person name="Englund M."/>
            <person name="Stromberg M."/>
            <person name="Nyberg Akerstrom W."/>
            <person name="Nylinder S."/>
            <person name="Jareborg N."/>
            <person name="Kallberg Y."/>
            <person name="Kronander E."/>
        </authorList>
    </citation>
    <scope>NUCLEOTIDE SEQUENCE [LARGE SCALE GENOMIC DNA]</scope>
</reference>
<evidence type="ECO:0000313" key="3">
    <source>
        <dbReference type="Proteomes" id="UP001314205"/>
    </source>
</evidence>
<protein>
    <recommendedName>
        <fullName evidence="4">PHD-type domain-containing protein</fullName>
    </recommendedName>
</protein>
<evidence type="ECO:0000256" key="1">
    <source>
        <dbReference type="SAM" id="Coils"/>
    </source>
</evidence>
<dbReference type="Proteomes" id="UP001314205">
    <property type="component" value="Unassembled WGS sequence"/>
</dbReference>
<organism evidence="2 3">
    <name type="scientific">Parnassius mnemosyne</name>
    <name type="common">clouded apollo</name>
    <dbReference type="NCBI Taxonomy" id="213953"/>
    <lineage>
        <taxon>Eukaryota</taxon>
        <taxon>Metazoa</taxon>
        <taxon>Ecdysozoa</taxon>
        <taxon>Arthropoda</taxon>
        <taxon>Hexapoda</taxon>
        <taxon>Insecta</taxon>
        <taxon>Pterygota</taxon>
        <taxon>Neoptera</taxon>
        <taxon>Endopterygota</taxon>
        <taxon>Lepidoptera</taxon>
        <taxon>Glossata</taxon>
        <taxon>Ditrysia</taxon>
        <taxon>Papilionoidea</taxon>
        <taxon>Papilionidae</taxon>
        <taxon>Parnassiinae</taxon>
        <taxon>Parnassini</taxon>
        <taxon>Parnassius</taxon>
        <taxon>Driopa</taxon>
    </lineage>
</organism>
<comment type="caution">
    <text evidence="2">The sequence shown here is derived from an EMBL/GenBank/DDBJ whole genome shotgun (WGS) entry which is preliminary data.</text>
</comment>
<sequence>MFKCTCCDGDFRDGVKCSVCQECFDFPCAGLTEAGYRRLGEDRRNNWRCTYCKGAKAVSPLNLPSKNTPSIKFLSLVDMEMIALELKSLSSQMNSLPTLIASVNSIQADVADLKSIKADIEDLKLMKPEVADMRTSLEFVQCSVESLNSRMTEINQEIQTLLKTKDDVVQLKQLLENFEHSMRELNKGLV</sequence>
<evidence type="ECO:0000313" key="2">
    <source>
        <dbReference type="EMBL" id="CAK1582602.1"/>
    </source>
</evidence>
<accession>A0AAV1KLC8</accession>
<dbReference type="Gene3D" id="1.20.1170.10">
    <property type="match status" value="1"/>
</dbReference>